<dbReference type="InterPro" id="IPR036291">
    <property type="entry name" value="NAD(P)-bd_dom_sf"/>
</dbReference>
<dbReference type="KEGG" id="vhl:BME96_04550"/>
<dbReference type="CDD" id="cd05355">
    <property type="entry name" value="SDR_c1"/>
    <property type="match status" value="1"/>
</dbReference>
<organism evidence="4 5">
    <name type="scientific">Virgibacillus halodenitrificans</name>
    <name type="common">Bacillus halodenitrificans</name>
    <dbReference type="NCBI Taxonomy" id="1482"/>
    <lineage>
        <taxon>Bacteria</taxon>
        <taxon>Bacillati</taxon>
        <taxon>Bacillota</taxon>
        <taxon>Bacilli</taxon>
        <taxon>Bacillales</taxon>
        <taxon>Bacillaceae</taxon>
        <taxon>Virgibacillus</taxon>
    </lineage>
</organism>
<evidence type="ECO:0000256" key="3">
    <source>
        <dbReference type="SAM" id="MobiDB-lite"/>
    </source>
</evidence>
<dbReference type="AlphaFoldDB" id="A0AAC9J3Y0"/>
<evidence type="ECO:0000313" key="5">
    <source>
        <dbReference type="Proteomes" id="UP000182945"/>
    </source>
</evidence>
<evidence type="ECO:0000313" key="4">
    <source>
        <dbReference type="EMBL" id="APC50178.1"/>
    </source>
</evidence>
<dbReference type="FunFam" id="3.40.50.720:FF:000084">
    <property type="entry name" value="Short-chain dehydrogenase reductase"/>
    <property type="match status" value="1"/>
</dbReference>
<name>A0AAC9J3Y0_VIRHA</name>
<dbReference type="NCBIfam" id="NF005214">
    <property type="entry name" value="PRK06701.1"/>
    <property type="match status" value="1"/>
</dbReference>
<dbReference type="Gene3D" id="3.40.50.720">
    <property type="entry name" value="NAD(P)-binding Rossmann-like Domain"/>
    <property type="match status" value="1"/>
</dbReference>
<dbReference type="SUPFAM" id="SSF51735">
    <property type="entry name" value="NAD(P)-binding Rossmann-fold domains"/>
    <property type="match status" value="1"/>
</dbReference>
<dbReference type="EMBL" id="CP017962">
    <property type="protein sequence ID" value="APC50178.1"/>
    <property type="molecule type" value="Genomic_DNA"/>
</dbReference>
<dbReference type="Pfam" id="PF13561">
    <property type="entry name" value="adh_short_C2"/>
    <property type="match status" value="1"/>
</dbReference>
<accession>A0AAC9J3Y0</accession>
<evidence type="ECO:0000256" key="2">
    <source>
        <dbReference type="ARBA" id="ARBA00023002"/>
    </source>
</evidence>
<comment type="similarity">
    <text evidence="1">Belongs to the short-chain dehydrogenases/reductases (SDR) family.</text>
</comment>
<proteinExistence type="inferred from homology"/>
<dbReference type="PROSITE" id="PS00061">
    <property type="entry name" value="ADH_SHORT"/>
    <property type="match status" value="1"/>
</dbReference>
<dbReference type="GO" id="GO:0008206">
    <property type="term" value="P:bile acid metabolic process"/>
    <property type="evidence" value="ECO:0007669"/>
    <property type="project" value="UniProtKB-ARBA"/>
</dbReference>
<protein>
    <submittedName>
        <fullName evidence="4">NAD(P)-dependent oxidoreductase</fullName>
    </submittedName>
</protein>
<keyword evidence="2" id="KW-0560">Oxidoreductase</keyword>
<feature type="compositionally biased region" description="Low complexity" evidence="3">
    <location>
        <begin position="8"/>
        <end position="19"/>
    </location>
</feature>
<dbReference type="InterPro" id="IPR002347">
    <property type="entry name" value="SDR_fam"/>
</dbReference>
<gene>
    <name evidence="4" type="ORF">BME96_04550</name>
</gene>
<dbReference type="PANTHER" id="PTHR48107">
    <property type="entry name" value="NADPH-DEPENDENT ALDEHYDE REDUCTASE-LIKE PROTEIN, CHLOROPLASTIC-RELATED"/>
    <property type="match status" value="1"/>
</dbReference>
<dbReference type="PANTHER" id="PTHR48107:SF16">
    <property type="entry name" value="NADPH-DEPENDENT ALDEHYDE REDUCTASE 1, CHLOROPLASTIC"/>
    <property type="match status" value="1"/>
</dbReference>
<dbReference type="PRINTS" id="PR00081">
    <property type="entry name" value="GDHRDH"/>
</dbReference>
<reference evidence="4 5" key="1">
    <citation type="submission" date="2016-11" db="EMBL/GenBank/DDBJ databases">
        <title>Complete genome sequencing of Virgibacillus halodenitrificans PDB-F2.</title>
        <authorList>
            <person name="Sun Z."/>
            <person name="Zhou Y."/>
            <person name="Li H."/>
        </authorList>
    </citation>
    <scope>NUCLEOTIDE SEQUENCE [LARGE SCALE GENOMIC DNA]</scope>
    <source>
        <strain evidence="4 5">PDB-F2</strain>
    </source>
</reference>
<dbReference type="GO" id="GO:0016614">
    <property type="term" value="F:oxidoreductase activity, acting on CH-OH group of donors"/>
    <property type="evidence" value="ECO:0007669"/>
    <property type="project" value="UniProtKB-ARBA"/>
</dbReference>
<dbReference type="Proteomes" id="UP000182945">
    <property type="component" value="Chromosome"/>
</dbReference>
<sequence>MEEKNGKQTPPAQQQNQQPGIESKMQPEPEYIRDNYQGSEKLKDKVALITGGDSGIGRAVSVHFAKEGADVAVVYLNEHKDAEETKRLVELEGRQCLLISGDIGDQSFCESAVTETLDKYKKIDILINNAAEQHPQGKFLDITSEQLEKTFRTNVFSMFYITKAVLPNLKEGSSIINTSSITAYQGSKDLIDYSATKGAITSFTRSLSEELAEKGIRVNGVAPGPIWTPLIPSTFSKEKVGSFGGNTPMKRPGQPKELAPAYVYLASDDSSYVSGQMIHVNGGIIVAR</sequence>
<dbReference type="PRINTS" id="PR00080">
    <property type="entry name" value="SDRFAMILY"/>
</dbReference>
<dbReference type="InterPro" id="IPR020904">
    <property type="entry name" value="Sc_DH/Rdtase_CS"/>
</dbReference>
<evidence type="ECO:0000256" key="1">
    <source>
        <dbReference type="ARBA" id="ARBA00006484"/>
    </source>
</evidence>
<feature type="region of interest" description="Disordered" evidence="3">
    <location>
        <begin position="1"/>
        <end position="37"/>
    </location>
</feature>